<name>A0A8J3VVF5_9ACTN</name>
<evidence type="ECO:0000313" key="6">
    <source>
        <dbReference type="Proteomes" id="UP000642748"/>
    </source>
</evidence>
<gene>
    <name evidence="5" type="ORF">Raf01_84020</name>
</gene>
<comment type="caution">
    <text evidence="5">The sequence shown here is derived from an EMBL/GenBank/DDBJ whole genome shotgun (WGS) entry which is preliminary data.</text>
</comment>
<evidence type="ECO:0000313" key="5">
    <source>
        <dbReference type="EMBL" id="GIH20230.1"/>
    </source>
</evidence>
<dbReference type="RefSeq" id="WP_203923658.1">
    <property type="nucleotide sequence ID" value="NZ_BONZ01000091.1"/>
</dbReference>
<dbReference type="InterPro" id="IPR001509">
    <property type="entry name" value="Epimerase_deHydtase"/>
</dbReference>
<keyword evidence="6" id="KW-1185">Reference proteome</keyword>
<dbReference type="InterPro" id="IPR036291">
    <property type="entry name" value="NAD(P)-bd_dom_sf"/>
</dbReference>
<proteinExistence type="inferred from homology"/>
<evidence type="ECO:0000256" key="3">
    <source>
        <dbReference type="ARBA" id="ARBA00023027"/>
    </source>
</evidence>
<keyword evidence="2" id="KW-0560">Oxidoreductase</keyword>
<dbReference type="Proteomes" id="UP000642748">
    <property type="component" value="Unassembled WGS sequence"/>
</dbReference>
<evidence type="ECO:0000256" key="2">
    <source>
        <dbReference type="ARBA" id="ARBA00023002"/>
    </source>
</evidence>
<dbReference type="GO" id="GO:0016491">
    <property type="term" value="F:oxidoreductase activity"/>
    <property type="evidence" value="ECO:0007669"/>
    <property type="project" value="UniProtKB-KW"/>
</dbReference>
<dbReference type="Gene3D" id="3.40.50.720">
    <property type="entry name" value="NAD(P)-binding Rossmann-like Domain"/>
    <property type="match status" value="1"/>
</dbReference>
<dbReference type="AlphaFoldDB" id="A0A8J3VVF5"/>
<dbReference type="PANTHER" id="PTHR43103">
    <property type="entry name" value="NUCLEOSIDE-DIPHOSPHATE-SUGAR EPIMERASE"/>
    <property type="match status" value="1"/>
</dbReference>
<dbReference type="EMBL" id="BONZ01000091">
    <property type="protein sequence ID" value="GIH20230.1"/>
    <property type="molecule type" value="Genomic_DNA"/>
</dbReference>
<feature type="domain" description="NAD-dependent epimerase/dehydratase" evidence="4">
    <location>
        <begin position="17"/>
        <end position="230"/>
    </location>
</feature>
<keyword evidence="3" id="KW-0520">NAD</keyword>
<dbReference type="PANTHER" id="PTHR43103:SF5">
    <property type="entry name" value="4-EPIMERASE, PUTATIVE (AFU_ORTHOLOGUE AFUA_7G00360)-RELATED"/>
    <property type="match status" value="1"/>
</dbReference>
<comment type="similarity">
    <text evidence="1">Belongs to the NAD(P)-dependent epimerase/dehydratase family.</text>
</comment>
<sequence>MDGEAIEPVRYRPGDRVLVTGAGGMVGRAVLAHFAAAGTPVTALVVDAVPGLSADRVIVGDVRDVAAVRKALDGATAVVHLAAIPSPEHHPAEEVFGNNALGTFTVLEQAGIAGIRRAVIASSYSVTGLPFAPGVRMPAYLPVDEALPIQVEDAYALSKQADEATAAMMWWRHQLSVVALRFPFLGGRERLAARAEQYARDPGAGAKELWSYLDLRDAARACDLALSGPEPGYRVIGLAAPLTLAPYPTGALLDAFLPLVPRRTVFPGRRVPLDLARAEHLLSFRAEHELPIAEHELPALSKEP</sequence>
<protein>
    <submittedName>
        <fullName evidence="5">NAD-dependent epimerase</fullName>
    </submittedName>
</protein>
<evidence type="ECO:0000256" key="1">
    <source>
        <dbReference type="ARBA" id="ARBA00007637"/>
    </source>
</evidence>
<evidence type="ECO:0000259" key="4">
    <source>
        <dbReference type="Pfam" id="PF01370"/>
    </source>
</evidence>
<dbReference type="SUPFAM" id="SSF51735">
    <property type="entry name" value="NAD(P)-binding Rossmann-fold domains"/>
    <property type="match status" value="1"/>
</dbReference>
<accession>A0A8J3VVF5</accession>
<reference evidence="5" key="1">
    <citation type="submission" date="2021-01" db="EMBL/GenBank/DDBJ databases">
        <title>Whole genome shotgun sequence of Rugosimonospora africana NBRC 104875.</title>
        <authorList>
            <person name="Komaki H."/>
            <person name="Tamura T."/>
        </authorList>
    </citation>
    <scope>NUCLEOTIDE SEQUENCE</scope>
    <source>
        <strain evidence="5">NBRC 104875</strain>
    </source>
</reference>
<organism evidence="5 6">
    <name type="scientific">Rugosimonospora africana</name>
    <dbReference type="NCBI Taxonomy" id="556532"/>
    <lineage>
        <taxon>Bacteria</taxon>
        <taxon>Bacillati</taxon>
        <taxon>Actinomycetota</taxon>
        <taxon>Actinomycetes</taxon>
        <taxon>Micromonosporales</taxon>
        <taxon>Micromonosporaceae</taxon>
        <taxon>Rugosimonospora</taxon>
    </lineage>
</organism>
<dbReference type="Pfam" id="PF01370">
    <property type="entry name" value="Epimerase"/>
    <property type="match status" value="1"/>
</dbReference>